<feature type="compositionally biased region" description="Basic and acidic residues" evidence="1">
    <location>
        <begin position="588"/>
        <end position="605"/>
    </location>
</feature>
<evidence type="ECO:0000313" key="2">
    <source>
        <dbReference type="EMBL" id="KAG5842291.1"/>
    </source>
</evidence>
<feature type="region of interest" description="Disordered" evidence="1">
    <location>
        <begin position="1064"/>
        <end position="1083"/>
    </location>
</feature>
<dbReference type="InterPro" id="IPR018159">
    <property type="entry name" value="Spectrin/alpha-actinin"/>
</dbReference>
<dbReference type="GO" id="GO:0042060">
    <property type="term" value="P:wound healing"/>
    <property type="evidence" value="ECO:0007669"/>
    <property type="project" value="TreeGrafter"/>
</dbReference>
<feature type="compositionally biased region" description="Basic and acidic residues" evidence="1">
    <location>
        <begin position="318"/>
        <end position="345"/>
    </location>
</feature>
<dbReference type="Gene3D" id="1.20.58.60">
    <property type="match status" value="2"/>
</dbReference>
<feature type="region of interest" description="Disordered" evidence="1">
    <location>
        <begin position="128"/>
        <end position="162"/>
    </location>
</feature>
<feature type="region of interest" description="Disordered" evidence="1">
    <location>
        <begin position="785"/>
        <end position="812"/>
    </location>
</feature>
<feature type="region of interest" description="Disordered" evidence="1">
    <location>
        <begin position="272"/>
        <end position="381"/>
    </location>
</feature>
<dbReference type="GO" id="GO:0005882">
    <property type="term" value="C:intermediate filament"/>
    <property type="evidence" value="ECO:0007669"/>
    <property type="project" value="TreeGrafter"/>
</dbReference>
<dbReference type="CDD" id="cd00176">
    <property type="entry name" value="SPEC"/>
    <property type="match status" value="1"/>
</dbReference>
<dbReference type="AlphaFoldDB" id="A0A9D3RUI5"/>
<feature type="compositionally biased region" description="Basic and acidic residues" evidence="1">
    <location>
        <begin position="284"/>
        <end position="303"/>
    </location>
</feature>
<dbReference type="SUPFAM" id="SSF46966">
    <property type="entry name" value="Spectrin repeat"/>
    <property type="match status" value="1"/>
</dbReference>
<feature type="region of interest" description="Disordered" evidence="1">
    <location>
        <begin position="394"/>
        <end position="632"/>
    </location>
</feature>
<feature type="compositionally biased region" description="Acidic residues" evidence="1">
    <location>
        <begin position="518"/>
        <end position="527"/>
    </location>
</feature>
<evidence type="ECO:0000313" key="3">
    <source>
        <dbReference type="Proteomes" id="UP001044222"/>
    </source>
</evidence>
<feature type="region of interest" description="Disordered" evidence="1">
    <location>
        <begin position="47"/>
        <end position="76"/>
    </location>
</feature>
<name>A0A9D3RUI5_ANGAN</name>
<feature type="compositionally biased region" description="Low complexity" evidence="1">
    <location>
        <begin position="130"/>
        <end position="139"/>
    </location>
</feature>
<dbReference type="GO" id="GO:0005874">
    <property type="term" value="C:microtubule"/>
    <property type="evidence" value="ECO:0007669"/>
    <property type="project" value="TreeGrafter"/>
</dbReference>
<dbReference type="Proteomes" id="UP001044222">
    <property type="component" value="Chromosome 9"/>
</dbReference>
<keyword evidence="3" id="KW-1185">Reference proteome</keyword>
<feature type="compositionally biased region" description="Polar residues" evidence="1">
    <location>
        <begin position="463"/>
        <end position="489"/>
    </location>
</feature>
<dbReference type="PANTHER" id="PTHR23169">
    <property type="entry name" value="ENVOPLAKIN"/>
    <property type="match status" value="1"/>
</dbReference>
<feature type="compositionally biased region" description="Basic and acidic residues" evidence="1">
    <location>
        <begin position="146"/>
        <end position="155"/>
    </location>
</feature>
<dbReference type="GO" id="GO:0032886">
    <property type="term" value="P:regulation of microtubule-based process"/>
    <property type="evidence" value="ECO:0007669"/>
    <property type="project" value="TreeGrafter"/>
</dbReference>
<gene>
    <name evidence="2" type="ORF">ANANG_G00176060</name>
</gene>
<reference evidence="2" key="1">
    <citation type="submission" date="2021-01" db="EMBL/GenBank/DDBJ databases">
        <title>A chromosome-scale assembly of European eel, Anguilla anguilla.</title>
        <authorList>
            <person name="Henkel C."/>
            <person name="Jong-Raadsen S.A."/>
            <person name="Dufour S."/>
            <person name="Weltzien F.-A."/>
            <person name="Palstra A.P."/>
            <person name="Pelster B."/>
            <person name="Spaink H.P."/>
            <person name="Van Den Thillart G.E."/>
            <person name="Jansen H."/>
            <person name="Zahm M."/>
            <person name="Klopp C."/>
            <person name="Cedric C."/>
            <person name="Louis A."/>
            <person name="Berthelot C."/>
            <person name="Parey E."/>
            <person name="Roest Crollius H."/>
            <person name="Montfort J."/>
            <person name="Robinson-Rechavi M."/>
            <person name="Bucao C."/>
            <person name="Bouchez O."/>
            <person name="Gislard M."/>
            <person name="Lluch J."/>
            <person name="Milhes M."/>
            <person name="Lampietro C."/>
            <person name="Lopez Roques C."/>
            <person name="Donnadieu C."/>
            <person name="Braasch I."/>
            <person name="Desvignes T."/>
            <person name="Postlethwait J."/>
            <person name="Bobe J."/>
            <person name="Guiguen Y."/>
            <person name="Dirks R."/>
        </authorList>
    </citation>
    <scope>NUCLEOTIDE SEQUENCE</scope>
    <source>
        <strain evidence="2">Tag_6206</strain>
        <tissue evidence="2">Liver</tissue>
    </source>
</reference>
<protein>
    <submittedName>
        <fullName evidence="2">Uncharacterized protein</fullName>
    </submittedName>
</protein>
<dbReference type="Pfam" id="PF00435">
    <property type="entry name" value="Spectrin"/>
    <property type="match status" value="1"/>
</dbReference>
<dbReference type="GO" id="GO:0005737">
    <property type="term" value="C:cytoplasm"/>
    <property type="evidence" value="ECO:0007669"/>
    <property type="project" value="TreeGrafter"/>
</dbReference>
<feature type="compositionally biased region" description="Low complexity" evidence="1">
    <location>
        <begin position="370"/>
        <end position="381"/>
    </location>
</feature>
<dbReference type="GO" id="GO:0045296">
    <property type="term" value="F:cadherin binding"/>
    <property type="evidence" value="ECO:0007669"/>
    <property type="project" value="TreeGrafter"/>
</dbReference>
<feature type="region of interest" description="Disordered" evidence="1">
    <location>
        <begin position="1"/>
        <end position="22"/>
    </location>
</feature>
<dbReference type="GO" id="GO:0045104">
    <property type="term" value="P:intermediate filament cytoskeleton organization"/>
    <property type="evidence" value="ECO:0007669"/>
    <property type="project" value="InterPro"/>
</dbReference>
<dbReference type="InterPro" id="IPR043197">
    <property type="entry name" value="Plakin"/>
</dbReference>
<organism evidence="2 3">
    <name type="scientific">Anguilla anguilla</name>
    <name type="common">European freshwater eel</name>
    <name type="synonym">Muraena anguilla</name>
    <dbReference type="NCBI Taxonomy" id="7936"/>
    <lineage>
        <taxon>Eukaryota</taxon>
        <taxon>Metazoa</taxon>
        <taxon>Chordata</taxon>
        <taxon>Craniata</taxon>
        <taxon>Vertebrata</taxon>
        <taxon>Euteleostomi</taxon>
        <taxon>Actinopterygii</taxon>
        <taxon>Neopterygii</taxon>
        <taxon>Teleostei</taxon>
        <taxon>Anguilliformes</taxon>
        <taxon>Anguillidae</taxon>
        <taxon>Anguilla</taxon>
    </lineage>
</organism>
<accession>A0A9D3RUI5</accession>
<dbReference type="GO" id="GO:0051893">
    <property type="term" value="P:regulation of focal adhesion assembly"/>
    <property type="evidence" value="ECO:0007669"/>
    <property type="project" value="TreeGrafter"/>
</dbReference>
<feature type="region of interest" description="Disordered" evidence="1">
    <location>
        <begin position="834"/>
        <end position="873"/>
    </location>
</feature>
<dbReference type="PANTHER" id="PTHR23169:SF25">
    <property type="entry name" value="MICROTUBULE-ACTIN CROSS-LINKING FACTOR 1, ISOFORMS 1_2_3_4_5"/>
    <property type="match status" value="1"/>
</dbReference>
<feature type="compositionally biased region" description="Basic and acidic residues" evidence="1">
    <location>
        <begin position="446"/>
        <end position="462"/>
    </location>
</feature>
<feature type="compositionally biased region" description="Acidic residues" evidence="1">
    <location>
        <begin position="304"/>
        <end position="315"/>
    </location>
</feature>
<comment type="caution">
    <text evidence="2">The sequence shown here is derived from an EMBL/GenBank/DDBJ whole genome shotgun (WGS) entry which is preliminary data.</text>
</comment>
<sequence length="1127" mass="121260">MGKPLSRPDCLRQNPRCLGKGEDEEGYIEDCYVPQRSIYDTMRINEQIDQGSKLSQPSRSTLGSGGGEGSTLSSNGTLGADVGGVFVARPGDGIRKLDERVIFDALKLTGEPQSKLPAAVVGATSAIMPSSSASGGAAAVTKRRHQGGDRKDNPNRRSWKAFMPPTYPEFAERLELSPGDSAEKRLSGAGIPARTWPRSMRGGRRSLSLGGGMLPNLPALPPLPPLLGEDSDLDEESLYLLDPPSPFLQDRDGLGYGGLPLSPCLSQEGGTEGLLGWPAPSGGLRERTASELRFEEDERRILQELEDNEIVEEGSTEQQEREQLEERTWEAVLKLESREKAEEPHPPPGSSGHWPLLTPPSGFGGSEPTSVSPCPSSGLSSDDLFLELERQCLEEEDGEVPPNLQPKTFTDPAVCPEPSHVPTSLKDEGMEVLVDLKPAEPLDSAQHPDLDSTKPSLDHLDQDQSQACLEQSDLEQTQTCSEEPGSGQTLPLLGQPTPDDTEPCIEPIPETEEGRTQEEEEDAEEEDQSSHTAEMEGIGGLVSEWARESDSSGIHMSNPDPAGPSDTGSDCERPETDSDLGSGVSSDGDSREEEKVGEKHQDDQKVPSPLSPPTPENPYSNGQEEDCVDPSWENRAHGVHLCSGLEDTSAESVLETEESNPTLEELASEDLSETMGEITSDLHGIPQIAGASDSDTFTGMAPAPEGDVGDISFPEQRVTSTPKADSPHSPIDTSPPDANSTPPSSSPLPPSKQEAQGSGLVSRDTDAFVATDSFVYLAVSAPTLFPQDCPPSPMEESAPPSPLPKPEPEEGAFLSSDSFVYLAAPERLPVARETCSTCGDSDSEGSRSGVDFVLGSTTGDSEWDSDGSGLETARPAGDQWELLEPGFLQGLFEEVPAEPEILGAGTPEHTGVVSVQEGAEQGAVSEPCPDNQNEAEGLEREQVDCIQPKLQQVNAVGQGLIQSAAKHTDTQALEHDLETTNLRWNSLNKRVAERIAQLQEALLHCGKFQDALEPLLSWLSDTEELIANQKPPSAEYRVVKAQIQEQKLLQRLLDDRRGTVQMIRGRASASPPPLSRRTETRSAGSWRAWGRDGLSCWIKPAQGRASWRSCRSWLSSSTRPWSLWGSG</sequence>
<proteinExistence type="predicted"/>
<dbReference type="GO" id="GO:0016020">
    <property type="term" value="C:membrane"/>
    <property type="evidence" value="ECO:0007669"/>
    <property type="project" value="TreeGrafter"/>
</dbReference>
<dbReference type="GO" id="GO:0005198">
    <property type="term" value="F:structural molecule activity"/>
    <property type="evidence" value="ECO:0007669"/>
    <property type="project" value="TreeGrafter"/>
</dbReference>
<feature type="region of interest" description="Disordered" evidence="1">
    <location>
        <begin position="647"/>
        <end position="764"/>
    </location>
</feature>
<dbReference type="GO" id="GO:0015629">
    <property type="term" value="C:actin cytoskeleton"/>
    <property type="evidence" value="ECO:0007669"/>
    <property type="project" value="TreeGrafter"/>
</dbReference>
<evidence type="ECO:0000256" key="1">
    <source>
        <dbReference type="SAM" id="MobiDB-lite"/>
    </source>
</evidence>
<dbReference type="InterPro" id="IPR002017">
    <property type="entry name" value="Spectrin_repeat"/>
</dbReference>
<feature type="compositionally biased region" description="Pro residues" evidence="1">
    <location>
        <begin position="788"/>
        <end position="805"/>
    </location>
</feature>
<dbReference type="EMBL" id="JAFIRN010000009">
    <property type="protein sequence ID" value="KAG5842291.1"/>
    <property type="molecule type" value="Genomic_DNA"/>
</dbReference>
<feature type="compositionally biased region" description="Polar residues" evidence="1">
    <location>
        <begin position="47"/>
        <end position="57"/>
    </location>
</feature>